<evidence type="ECO:0000256" key="8">
    <source>
        <dbReference type="SAM" id="MobiDB-lite"/>
    </source>
</evidence>
<dbReference type="Proteomes" id="UP000789524">
    <property type="component" value="Unassembled WGS sequence"/>
</dbReference>
<sequence length="1186" mass="134061">MPSTIVKPNPRNDKTMFTIFQNVQYNIVHHRKYVKEMTKLYRKTKADDFNESFKNALFYLFTFGDTSSNVDRVIQYVATFCTSLDDEEEFLMFIFDIIFECQCVSSQSVRYRATQLLAAVLGALGEDAYLDEDLCDKLLNYQLQRLQDPRGAVRCRAALALSRLQNPSDPDDEVTRGYRFHMSCDPNSSVRRAVVMSIAKCTRNIPFLLERLCDVDEAVRRAAFLVIAAMNVTQLRVRQRILTLKVGLTERSPRVRRVVEEILIPTWLSSFKGNIIDFLKALRLDNSDDEKDSQYIVEKLLQSLLKRLPKSELLEWLPIDKSLRVIPADKLNKEIVWYWRQLAEHFQNIDDEESLETILPDLVVLTGYIKAIVESPCPNKKDDPVSYSTRQFVLYELAKMLRTYDTSDPASRDALQSLITDTLTGNHFICNYDPLSEDVIRAFVSALELVLPDVTSRVELVRNVLSTLREPPEVEEEVPPPTLDDIEAKLQRAKLRVSLNVAIEAQDEAVRLENYTLAAECKAKVADIQKKLEELTVQTKPIEPLNTIKEKKCDVTTLNKCLIILNALLDTPQLKNLTPMLKQMFSELEVEIFSKYELLTNALETVALFSMLDEEFAIKHKSFFFANLGDSAKESTVCKVLKCLFDLLCVHGAYVFGDNTETIETSTNRSNDSINPDESALVSSQANSNIIVLLTKLIDSAYPSYRLITVEGLCRLMYLEYLDSPYVLSKLILLWFNPVSEEEDVLRQTIGIFFQTFPSAVENAQYQIQKAMIPTLRALCRAPASSPISEIDQEAVVKFFVSLSKVSSELSDSQGAMAMTLCEYLVRKPRSYACSLICRALSLLSPPKDARAAADMAVMIKDLCLKLHDRPSCRNLTRYLGALEALEKSHINKITNIAQPLARSTHVVINETVQEEPEIEETSSGETTADTISRITEENENQTEDMTAAKQTETDVPEREDTGSDSSAASPVKKAKIIKDKKKNILSKKDMDSRKQKQPRNKNNEEDKEPGVKRSSRSTTVALRAQSLNRSNHVVINETVEEEPEIEETSSGETTADTTSSITEENENQTEDMTAAKQTETEVPEREDSGSDSSAASPVKKAKISKERSSRSISSKDSSMFDSDTTELHTIIYDEPVQQELLDDSTEFMDSRLLSRNNVTVPETPEGSEESDSDIEVDVHKRKREA</sequence>
<comment type="subcellular location">
    <subcellularLocation>
        <location evidence="1">Chromosome</location>
    </subcellularLocation>
</comment>
<feature type="compositionally biased region" description="Basic residues" evidence="8">
    <location>
        <begin position="973"/>
        <end position="986"/>
    </location>
</feature>
<feature type="compositionally biased region" description="Basic and acidic residues" evidence="8">
    <location>
        <begin position="1002"/>
        <end position="1012"/>
    </location>
</feature>
<dbReference type="InterPro" id="IPR027165">
    <property type="entry name" value="CND3"/>
</dbReference>
<proteinExistence type="inferred from homology"/>
<evidence type="ECO:0000256" key="7">
    <source>
        <dbReference type="ARBA" id="ARBA00023306"/>
    </source>
</evidence>
<feature type="compositionally biased region" description="Acidic residues" evidence="8">
    <location>
        <begin position="1166"/>
        <end position="1176"/>
    </location>
</feature>
<evidence type="ECO:0000256" key="5">
    <source>
        <dbReference type="ARBA" id="ARBA00022776"/>
    </source>
</evidence>
<feature type="compositionally biased region" description="Polar residues" evidence="8">
    <location>
        <begin position="1017"/>
        <end position="1034"/>
    </location>
</feature>
<name>A0A8J2VPV1_9NEOP</name>
<reference evidence="10" key="1">
    <citation type="submission" date="2021-09" db="EMBL/GenBank/DDBJ databases">
        <authorList>
            <person name="Martin H S."/>
        </authorList>
    </citation>
    <scope>NUCLEOTIDE SEQUENCE</scope>
</reference>
<dbReference type="GO" id="GO:0005737">
    <property type="term" value="C:cytoplasm"/>
    <property type="evidence" value="ECO:0007669"/>
    <property type="project" value="TreeGrafter"/>
</dbReference>
<keyword evidence="3" id="KW-0158">Chromosome</keyword>
<feature type="region of interest" description="Disordered" evidence="8">
    <location>
        <begin position="1144"/>
        <end position="1186"/>
    </location>
</feature>
<evidence type="ECO:0000256" key="3">
    <source>
        <dbReference type="ARBA" id="ARBA00022454"/>
    </source>
</evidence>
<dbReference type="InterPro" id="IPR011989">
    <property type="entry name" value="ARM-like"/>
</dbReference>
<evidence type="ECO:0000256" key="4">
    <source>
        <dbReference type="ARBA" id="ARBA00022618"/>
    </source>
</evidence>
<feature type="compositionally biased region" description="Acidic residues" evidence="8">
    <location>
        <begin position="913"/>
        <end position="923"/>
    </location>
</feature>
<evidence type="ECO:0000256" key="2">
    <source>
        <dbReference type="ARBA" id="ARBA00006533"/>
    </source>
</evidence>
<keyword evidence="5" id="KW-0498">Mitosis</keyword>
<keyword evidence="4" id="KW-0132">Cell division</keyword>
<feature type="region of interest" description="Disordered" evidence="8">
    <location>
        <begin position="913"/>
        <end position="1122"/>
    </location>
</feature>
<evidence type="ECO:0000313" key="10">
    <source>
        <dbReference type="EMBL" id="CAG9559116.1"/>
    </source>
</evidence>
<keyword evidence="11" id="KW-1185">Reference proteome</keyword>
<dbReference type="InterPro" id="IPR025977">
    <property type="entry name" value="Cnd3_C"/>
</dbReference>
<dbReference type="Gene3D" id="1.25.10.10">
    <property type="entry name" value="Leucine-rich Repeat Variant"/>
    <property type="match status" value="2"/>
</dbReference>
<evidence type="ECO:0000259" key="9">
    <source>
        <dbReference type="Pfam" id="PF12719"/>
    </source>
</evidence>
<feature type="compositionally biased region" description="Basic and acidic residues" evidence="8">
    <location>
        <begin position="952"/>
        <end position="962"/>
    </location>
</feature>
<keyword evidence="6" id="KW-0226">DNA condensation</keyword>
<dbReference type="PANTHER" id="PTHR14418">
    <property type="entry name" value="CONDENSIN COMPLEX SUBUNIT 3-RELATED"/>
    <property type="match status" value="1"/>
</dbReference>
<dbReference type="AlphaFoldDB" id="A0A8J2VPV1"/>
<dbReference type="InterPro" id="IPR016024">
    <property type="entry name" value="ARM-type_fold"/>
</dbReference>
<gene>
    <name evidence="10" type="ORF">DCHRY22_LOCUS1045</name>
</gene>
<feature type="domain" description="Nuclear condensin complex subunit 3 C-terminal" evidence="9">
    <location>
        <begin position="560"/>
        <end position="844"/>
    </location>
</feature>
<dbReference type="Pfam" id="PF12719">
    <property type="entry name" value="Cnd3"/>
    <property type="match status" value="1"/>
</dbReference>
<feature type="compositionally biased region" description="Acidic residues" evidence="8">
    <location>
        <begin position="1039"/>
        <end position="1050"/>
    </location>
</feature>
<feature type="compositionally biased region" description="Basic and acidic residues" evidence="8">
    <location>
        <begin position="1079"/>
        <end position="1089"/>
    </location>
</feature>
<dbReference type="GO" id="GO:0000793">
    <property type="term" value="C:condensed chromosome"/>
    <property type="evidence" value="ECO:0007669"/>
    <property type="project" value="TreeGrafter"/>
</dbReference>
<dbReference type="EMBL" id="CAKASE010000043">
    <property type="protein sequence ID" value="CAG9559116.1"/>
    <property type="molecule type" value="Genomic_DNA"/>
</dbReference>
<organism evidence="10 11">
    <name type="scientific">Danaus chrysippus</name>
    <name type="common">African queen</name>
    <dbReference type="NCBI Taxonomy" id="151541"/>
    <lineage>
        <taxon>Eukaryota</taxon>
        <taxon>Metazoa</taxon>
        <taxon>Ecdysozoa</taxon>
        <taxon>Arthropoda</taxon>
        <taxon>Hexapoda</taxon>
        <taxon>Insecta</taxon>
        <taxon>Pterygota</taxon>
        <taxon>Neoptera</taxon>
        <taxon>Endopterygota</taxon>
        <taxon>Lepidoptera</taxon>
        <taxon>Glossata</taxon>
        <taxon>Ditrysia</taxon>
        <taxon>Papilionoidea</taxon>
        <taxon>Nymphalidae</taxon>
        <taxon>Danainae</taxon>
        <taxon>Danaini</taxon>
        <taxon>Danaina</taxon>
        <taxon>Danaus</taxon>
        <taxon>Anosia</taxon>
    </lineage>
</organism>
<accession>A0A8J2VPV1</accession>
<dbReference type="PANTHER" id="PTHR14418:SF5">
    <property type="entry name" value="CONDENSIN COMPLEX SUBUNIT 3"/>
    <property type="match status" value="1"/>
</dbReference>
<dbReference type="GO" id="GO:0000796">
    <property type="term" value="C:condensin complex"/>
    <property type="evidence" value="ECO:0007669"/>
    <property type="project" value="InterPro"/>
</dbReference>
<evidence type="ECO:0000313" key="11">
    <source>
        <dbReference type="Proteomes" id="UP000789524"/>
    </source>
</evidence>
<keyword evidence="7" id="KW-0131">Cell cycle</keyword>
<dbReference type="OrthoDB" id="27187at2759"/>
<dbReference type="GO" id="GO:0051301">
    <property type="term" value="P:cell division"/>
    <property type="evidence" value="ECO:0007669"/>
    <property type="project" value="UniProtKB-KW"/>
</dbReference>
<comment type="similarity">
    <text evidence="2">Belongs to the CND3 (condensin subunit 3) family.</text>
</comment>
<evidence type="ECO:0000256" key="6">
    <source>
        <dbReference type="ARBA" id="ARBA00023067"/>
    </source>
</evidence>
<comment type="caution">
    <text evidence="10">The sequence shown here is derived from an EMBL/GenBank/DDBJ whole genome shotgun (WGS) entry which is preliminary data.</text>
</comment>
<dbReference type="GO" id="GO:0007076">
    <property type="term" value="P:mitotic chromosome condensation"/>
    <property type="evidence" value="ECO:0007669"/>
    <property type="project" value="InterPro"/>
</dbReference>
<evidence type="ECO:0000256" key="1">
    <source>
        <dbReference type="ARBA" id="ARBA00004286"/>
    </source>
</evidence>
<dbReference type="SUPFAM" id="SSF48371">
    <property type="entry name" value="ARM repeat"/>
    <property type="match status" value="1"/>
</dbReference>
<protein>
    <submittedName>
        <fullName evidence="10">(African queen) hypothetical protein</fullName>
    </submittedName>
</protein>